<reference evidence="3 4" key="1">
    <citation type="submission" date="2015-10" db="EMBL/GenBank/DDBJ databases">
        <title>Corynebacteirum lowii and Corynebacterium oculi species nova, derived from human clinical disease and and emended description of Corynebacterium mastiditis.</title>
        <authorList>
            <person name="Bernard K."/>
            <person name="Pacheco A.L."/>
            <person name="Mcdougall C."/>
            <person name="Burtx T."/>
            <person name="Weibe D."/>
            <person name="Tyler S."/>
            <person name="Olson A.B."/>
            <person name="Cnockaert M."/>
            <person name="Eguchi H."/>
            <person name="Kuwahara T."/>
            <person name="Nakayama-Imaohji H."/>
            <person name="Boudewijins M."/>
            <person name="Van Hoecke F."/>
            <person name="Bernier A.-M."/>
            <person name="Vandamme P."/>
        </authorList>
    </citation>
    <scope>NUCLEOTIDE SEQUENCE [LARGE SCALE GENOMIC DNA]</scope>
    <source>
        <strain evidence="3 4">NML 130210</strain>
    </source>
</reference>
<dbReference type="STRING" id="1544416.Cocul_01451"/>
<feature type="domain" description="CAAX prenyl protease 2/Lysostaphin resistance protein A-like" evidence="2">
    <location>
        <begin position="102"/>
        <end position="185"/>
    </location>
</feature>
<dbReference type="AlphaFoldDB" id="A0A0N8VZR6"/>
<evidence type="ECO:0000313" key="3">
    <source>
        <dbReference type="EMBL" id="KQB84642.1"/>
    </source>
</evidence>
<keyword evidence="1" id="KW-0812">Transmembrane</keyword>
<feature type="transmembrane region" description="Helical" evidence="1">
    <location>
        <begin position="100"/>
        <end position="121"/>
    </location>
</feature>
<evidence type="ECO:0000256" key="1">
    <source>
        <dbReference type="SAM" id="Phobius"/>
    </source>
</evidence>
<dbReference type="PROSITE" id="PS51257">
    <property type="entry name" value="PROKAR_LIPOPROTEIN"/>
    <property type="match status" value="1"/>
</dbReference>
<dbReference type="PATRIC" id="fig|1544416.3.peg.1455"/>
<keyword evidence="3" id="KW-0645">Protease</keyword>
<dbReference type="RefSeq" id="WP_055122544.1">
    <property type="nucleotide sequence ID" value="NZ_LKST01000002.1"/>
</dbReference>
<dbReference type="EMBL" id="LKST01000002">
    <property type="protein sequence ID" value="KQB84642.1"/>
    <property type="molecule type" value="Genomic_DNA"/>
</dbReference>
<proteinExistence type="predicted"/>
<keyword evidence="1" id="KW-1133">Transmembrane helix</keyword>
<keyword evidence="3" id="KW-0378">Hydrolase</keyword>
<name>A0A0N8VZR6_9CORY</name>
<dbReference type="InterPro" id="IPR003675">
    <property type="entry name" value="Rce1/LyrA-like_dom"/>
</dbReference>
<feature type="transmembrane region" description="Helical" evidence="1">
    <location>
        <begin position="59"/>
        <end position="79"/>
    </location>
</feature>
<organism evidence="3 4">
    <name type="scientific">Corynebacterium oculi</name>
    <dbReference type="NCBI Taxonomy" id="1544416"/>
    <lineage>
        <taxon>Bacteria</taxon>
        <taxon>Bacillati</taxon>
        <taxon>Actinomycetota</taxon>
        <taxon>Actinomycetes</taxon>
        <taxon>Mycobacteriales</taxon>
        <taxon>Corynebacteriaceae</taxon>
        <taxon>Corynebacterium</taxon>
    </lineage>
</organism>
<evidence type="ECO:0000313" key="4">
    <source>
        <dbReference type="Proteomes" id="UP000050517"/>
    </source>
</evidence>
<dbReference type="Pfam" id="PF02517">
    <property type="entry name" value="Rce1-like"/>
    <property type="match status" value="1"/>
</dbReference>
<dbReference type="GO" id="GO:0004175">
    <property type="term" value="F:endopeptidase activity"/>
    <property type="evidence" value="ECO:0007669"/>
    <property type="project" value="UniProtKB-ARBA"/>
</dbReference>
<accession>A0A0N8VZR6</accession>
<dbReference type="GO" id="GO:0080120">
    <property type="term" value="P:CAAX-box protein maturation"/>
    <property type="evidence" value="ECO:0007669"/>
    <property type="project" value="UniProtKB-ARBA"/>
</dbReference>
<sequence>MRSALCFVLAALSLFVAGRTGLGGAWFFAATVACALALLLASRRPARPTALLIDVPLGLAAGLLLLLPSALGAAALWAIPFFDPLTAQIGGLLGSSPPRAATLLGLLAVVLLNALGEEFFFRGTLPRYFPRHPIAVPTALYAAMTAVFGAVLVPLAAVYLGLSLHLLRARTGGLTAPITAHVVWTCAMIEVVAALEWGL</sequence>
<evidence type="ECO:0000259" key="2">
    <source>
        <dbReference type="Pfam" id="PF02517"/>
    </source>
</evidence>
<gene>
    <name evidence="3" type="ORF">Cocul_01451</name>
</gene>
<keyword evidence="4" id="KW-1185">Reference proteome</keyword>
<feature type="transmembrane region" description="Helical" evidence="1">
    <location>
        <begin position="174"/>
        <end position="195"/>
    </location>
</feature>
<dbReference type="OrthoDB" id="4407663at2"/>
<comment type="caution">
    <text evidence="3">The sequence shown here is derived from an EMBL/GenBank/DDBJ whole genome shotgun (WGS) entry which is preliminary data.</text>
</comment>
<dbReference type="Proteomes" id="UP000050517">
    <property type="component" value="Unassembled WGS sequence"/>
</dbReference>
<keyword evidence="1" id="KW-0472">Membrane</keyword>
<feature type="transmembrane region" description="Helical" evidence="1">
    <location>
        <begin position="141"/>
        <end position="162"/>
    </location>
</feature>
<protein>
    <submittedName>
        <fullName evidence="3">CAAX amino terminal protease self-immunity</fullName>
    </submittedName>
</protein>
<dbReference type="GO" id="GO:0006508">
    <property type="term" value="P:proteolysis"/>
    <property type="evidence" value="ECO:0007669"/>
    <property type="project" value="UniProtKB-KW"/>
</dbReference>